<organism evidence="1 2">
    <name type="scientific">Methanoculleus formosensis</name>
    <dbReference type="NCBI Taxonomy" id="2590886"/>
    <lineage>
        <taxon>Archaea</taxon>
        <taxon>Methanobacteriati</taxon>
        <taxon>Methanobacteriota</taxon>
        <taxon>Stenosarchaea group</taxon>
        <taxon>Methanomicrobia</taxon>
        <taxon>Methanomicrobiales</taxon>
        <taxon>Methanomicrobiaceae</taxon>
        <taxon>Methanoculleus</taxon>
    </lineage>
</organism>
<dbReference type="RefSeq" id="WP_261597538.1">
    <property type="nucleotide sequence ID" value="NZ_VHLL01000003.1"/>
</dbReference>
<gene>
    <name evidence="1" type="ORF">FKB36_08020</name>
</gene>
<dbReference type="Proteomes" id="UP001065682">
    <property type="component" value="Unassembled WGS sequence"/>
</dbReference>
<evidence type="ECO:0000313" key="2">
    <source>
        <dbReference type="Proteomes" id="UP001065682"/>
    </source>
</evidence>
<dbReference type="AlphaFoldDB" id="A0A9E4ZNG1"/>
<proteinExistence type="predicted"/>
<sequence length="70" mass="7864">MKGMRERLKSTVPAPVFEPASPVSSTRQIIGLIAGALVAVTRLRIWTQNTRDHALAECYLKLLFRLTRIT</sequence>
<name>A0A9E4ZNG1_9EURY</name>
<dbReference type="EMBL" id="VHLL01000003">
    <property type="protein sequence ID" value="MCT8337441.1"/>
    <property type="molecule type" value="Genomic_DNA"/>
</dbReference>
<reference evidence="1" key="1">
    <citation type="submission" date="2019-06" db="EMBL/GenBank/DDBJ databases">
        <title>Methanoculleus strain from Tamsui River, Taipei, Taiwan.</title>
        <authorList>
            <person name="You Y.-T."/>
            <person name="Chen S.-C."/>
            <person name="Lai S.-J."/>
            <person name="Lee Y.-C."/>
            <person name="Lai M.-C."/>
        </authorList>
    </citation>
    <scope>NUCLEOTIDE SEQUENCE</scope>
    <source>
        <strain evidence="1">Afa-1</strain>
    </source>
</reference>
<keyword evidence="2" id="KW-1185">Reference proteome</keyword>
<comment type="caution">
    <text evidence="1">The sequence shown here is derived from an EMBL/GenBank/DDBJ whole genome shotgun (WGS) entry which is preliminary data.</text>
</comment>
<protein>
    <submittedName>
        <fullName evidence="1">Uncharacterized protein</fullName>
    </submittedName>
</protein>
<accession>A0A9E4ZNG1</accession>
<evidence type="ECO:0000313" key="1">
    <source>
        <dbReference type="EMBL" id="MCT8337441.1"/>
    </source>
</evidence>